<dbReference type="EMBL" id="BMZO01000008">
    <property type="protein sequence ID" value="GHC75347.1"/>
    <property type="molecule type" value="Genomic_DNA"/>
</dbReference>
<sequence length="105" mass="11868">MVVARKAGLAHFRQNFAHDAAKRVLNKDVVSDLIVGHSWAVSEISIHVARRAFYKMQEERTASLKSAAPYFPKTGADFQVNAVRITKIRQYAISRTQRFVIPQIA</sequence>
<name>A0A8J3GGX1_9HYPH</name>
<dbReference type="AlphaFoldDB" id="A0A8J3GGX1"/>
<proteinExistence type="predicted"/>
<reference evidence="1" key="2">
    <citation type="submission" date="2020-09" db="EMBL/GenBank/DDBJ databases">
        <authorList>
            <person name="Sun Q."/>
            <person name="Kim S."/>
        </authorList>
    </citation>
    <scope>NUCLEOTIDE SEQUENCE</scope>
    <source>
        <strain evidence="1">KCTC 42097</strain>
    </source>
</reference>
<gene>
    <name evidence="1" type="ORF">GCM10010136_25080</name>
</gene>
<comment type="caution">
    <text evidence="1">The sequence shown here is derived from an EMBL/GenBank/DDBJ whole genome shotgun (WGS) entry which is preliminary data.</text>
</comment>
<organism evidence="1 2">
    <name type="scientific">Limoniibacter endophyticus</name>
    <dbReference type="NCBI Taxonomy" id="1565040"/>
    <lineage>
        <taxon>Bacteria</taxon>
        <taxon>Pseudomonadati</taxon>
        <taxon>Pseudomonadota</taxon>
        <taxon>Alphaproteobacteria</taxon>
        <taxon>Hyphomicrobiales</taxon>
        <taxon>Bartonellaceae</taxon>
        <taxon>Limoniibacter</taxon>
    </lineage>
</organism>
<reference evidence="1" key="1">
    <citation type="journal article" date="2014" name="Int. J. Syst. Evol. Microbiol.">
        <title>Complete genome sequence of Corynebacterium casei LMG S-19264T (=DSM 44701T), isolated from a smear-ripened cheese.</title>
        <authorList>
            <consortium name="US DOE Joint Genome Institute (JGI-PGF)"/>
            <person name="Walter F."/>
            <person name="Albersmeier A."/>
            <person name="Kalinowski J."/>
            <person name="Ruckert C."/>
        </authorList>
    </citation>
    <scope>NUCLEOTIDE SEQUENCE</scope>
    <source>
        <strain evidence="1">KCTC 42097</strain>
    </source>
</reference>
<evidence type="ECO:0000313" key="2">
    <source>
        <dbReference type="Proteomes" id="UP000641137"/>
    </source>
</evidence>
<protein>
    <submittedName>
        <fullName evidence="1">Uncharacterized protein</fullName>
    </submittedName>
</protein>
<evidence type="ECO:0000313" key="1">
    <source>
        <dbReference type="EMBL" id="GHC75347.1"/>
    </source>
</evidence>
<dbReference type="Proteomes" id="UP000641137">
    <property type="component" value="Unassembled WGS sequence"/>
</dbReference>
<keyword evidence="2" id="KW-1185">Reference proteome</keyword>
<accession>A0A8J3GGX1</accession>